<dbReference type="PANTHER" id="PTHR31600:SF2">
    <property type="entry name" value="GAMETE ENRICHED GENE 10 PROTEIN-RELATED"/>
    <property type="match status" value="1"/>
</dbReference>
<dbReference type="SUPFAM" id="SSF55785">
    <property type="entry name" value="PYP-like sensor domain (PAS domain)"/>
    <property type="match status" value="1"/>
</dbReference>
<feature type="compositionally biased region" description="Polar residues" evidence="1">
    <location>
        <begin position="1221"/>
        <end position="1244"/>
    </location>
</feature>
<evidence type="ECO:0000256" key="2">
    <source>
        <dbReference type="SAM" id="Phobius"/>
    </source>
</evidence>
<sequence>MPLFDIIIRTMVATQRYSICGLTLILFSLFMVFLVRIFNVCVPTEMIPWCAPISKLVFLNLLIKAGLVLCNAFDINGDYALYEVLLFFGLQGFQASYRVLFAPNYIKEIDLFIKTKDFAVCLIFFIGIICKVVNDQTNYDIVYFIIFIPIVTVGWIMFEIFRKQQILFKVKTKSIKLEVENEFALYVMMTLVRDCLIDNAGSQKVFGQLMDLMIAHIEDCNDPYCICDEMENFYELLRLKQLHNQEVFPLLRTERKRYKKIIDDQGLIGTISCITDVTLKTAASESTVQKDQHDQNNLDRHGENENDTQNEEAMQAQEEKQQIQQQANKKKKPRTVYKINMDETKHRFLSELLYLFYFEMIKKFPNSFKIQLLSNYFALLYKQKEMLCVFQMRSFNKQRLSKLDQCCHQINEQYLLYEIQKIQRANQHVQSNIQEGNFNGDYFIKMNQLYRNLNETIESLSSYVVSFWKIFERPQLEVEATHEIGTKISKNIQNVFRYFNELDTLKIFKDYQMYFQFAIVQLHILNDPVAYELYIGKMRSILEINKVYQKNFTQSGGNANVDQANFIIVDANGAKFGNIIQVNNGLRLLLGWTEEDAKRFRIENFMPDLIRNRHQEFMNRYNKTGQSYIINNKVTMFVKKTNGYVIPVELYIKFHYSIDYQYTFLAIVKPFYEMAPFSNGVKYNINQLLFLIVDNESDGRITEYSESCAKLLSMYGFGAELGQNEIVKRITDIAVELDFPKFKSMRQDRYQTNEIFENVLKLDLNQFDDSNSMSHEHNKKTGNLLTSLLLNNGGIVSAKTRIFEERYSGGVLDMNIFCFGFINDQDGGGSILKVESSNGGRSIVHSSNAQKEEEELKNVDEDDRDQSMSATGSSTSSTKDSTASMAEFRNFHSFTEQATPKTLTLIIRLIVALYFIMVIIAAVNLGINISRQMQSETDVHAVRQAFDRINWISMNQLLVRVLLNIANGYEPERSILIEDRFNRYSTLQEDRVTQLKNTQSLLQLSSFTSTEEFKRFREDKIVPLYYLSESNQIYTKYESLNIAFNLYIAKLTEMNSFTKEQLRGHLSIQTLNSRQDAFYKPSYYEQTIFFIVQNGNKELRQFAIDACTYYGRESEQHAEQNITSTKVTAIISIIVIVIIGLVIAPILTTAEIRKYKALLYFLKIPRDKFPDLIKNCEYCLNMNDERRYYQILKDYENFLGIKLINQQVEQLRQAKDEKNNIDNQSSKIDNSSGPRSSTGISGVYLNNTETHNESIDQMVMSGAGMNSIVSQDLNSVRGKKSHHREQSQSMSIQPRSEIMREIGGQGGASVSEVREEDEEDGDMMDHNNERDNDVDMDHKEGEDVNNNKFVLGNLNLKANKNDDKVHKKHQEDMTQQEIDVENHLKDHPFRDASQIRPH</sequence>
<feature type="compositionally biased region" description="Basic and acidic residues" evidence="1">
    <location>
        <begin position="1323"/>
        <end position="1342"/>
    </location>
</feature>
<feature type="transmembrane region" description="Helical" evidence="2">
    <location>
        <begin position="46"/>
        <end position="67"/>
    </location>
</feature>
<evidence type="ECO:0000256" key="1">
    <source>
        <dbReference type="SAM" id="MobiDB-lite"/>
    </source>
</evidence>
<reference evidence="3" key="1">
    <citation type="submission" date="2019-06" db="EMBL/GenBank/DDBJ databases">
        <authorList>
            <person name="Zheng W."/>
        </authorList>
    </citation>
    <scope>NUCLEOTIDE SEQUENCE</scope>
    <source>
        <strain evidence="3">QDHG01</strain>
    </source>
</reference>
<comment type="caution">
    <text evidence="3">The sequence shown here is derived from an EMBL/GenBank/DDBJ whole genome shotgun (WGS) entry which is preliminary data.</text>
</comment>
<feature type="region of interest" description="Disordered" evidence="1">
    <location>
        <begin position="1216"/>
        <end position="1244"/>
    </location>
</feature>
<feature type="compositionally biased region" description="Basic and acidic residues" evidence="1">
    <location>
        <begin position="1380"/>
        <end position="1390"/>
    </location>
</feature>
<dbReference type="Gene3D" id="3.30.450.20">
    <property type="entry name" value="PAS domain"/>
    <property type="match status" value="1"/>
</dbReference>
<dbReference type="EMBL" id="RRYP01016648">
    <property type="protein sequence ID" value="TNV74775.1"/>
    <property type="molecule type" value="Genomic_DNA"/>
</dbReference>
<keyword evidence="4" id="KW-1185">Reference proteome</keyword>
<feature type="region of interest" description="Disordered" evidence="1">
    <location>
        <begin position="285"/>
        <end position="334"/>
    </location>
</feature>
<keyword evidence="2" id="KW-0812">Transmembrane</keyword>
<feature type="compositionally biased region" description="Low complexity" evidence="1">
    <location>
        <begin position="867"/>
        <end position="881"/>
    </location>
</feature>
<feature type="compositionally biased region" description="Low complexity" evidence="1">
    <location>
        <begin position="311"/>
        <end position="327"/>
    </location>
</feature>
<feature type="transmembrane region" description="Helical" evidence="2">
    <location>
        <begin position="1127"/>
        <end position="1147"/>
    </location>
</feature>
<feature type="transmembrane region" description="Helical" evidence="2">
    <location>
        <begin position="79"/>
        <end position="97"/>
    </location>
</feature>
<evidence type="ECO:0000313" key="3">
    <source>
        <dbReference type="EMBL" id="TNV74775.1"/>
    </source>
</evidence>
<dbReference type="PANTHER" id="PTHR31600">
    <property type="entry name" value="TINY MACROCYSTS PROTEIN B-RELATED"/>
    <property type="match status" value="1"/>
</dbReference>
<dbReference type="InterPro" id="IPR052994">
    <property type="entry name" value="Tiny_macrocysts_regulators"/>
</dbReference>
<feature type="compositionally biased region" description="Basic and acidic residues" evidence="1">
    <location>
        <begin position="1360"/>
        <end position="1372"/>
    </location>
</feature>
<dbReference type="InterPro" id="IPR035965">
    <property type="entry name" value="PAS-like_dom_sf"/>
</dbReference>
<feature type="transmembrane region" description="Helical" evidence="2">
    <location>
        <begin position="21"/>
        <end position="40"/>
    </location>
</feature>
<dbReference type="OrthoDB" id="303417at2759"/>
<feature type="compositionally biased region" description="Basic and acidic residues" evidence="1">
    <location>
        <begin position="288"/>
        <end position="304"/>
    </location>
</feature>
<feature type="region of interest" description="Disordered" evidence="1">
    <location>
        <begin position="841"/>
        <end position="881"/>
    </location>
</feature>
<feature type="transmembrane region" description="Helical" evidence="2">
    <location>
        <begin position="905"/>
        <end position="927"/>
    </location>
</feature>
<organism evidence="3 4">
    <name type="scientific">Halteria grandinella</name>
    <dbReference type="NCBI Taxonomy" id="5974"/>
    <lineage>
        <taxon>Eukaryota</taxon>
        <taxon>Sar</taxon>
        <taxon>Alveolata</taxon>
        <taxon>Ciliophora</taxon>
        <taxon>Intramacronucleata</taxon>
        <taxon>Spirotrichea</taxon>
        <taxon>Stichotrichia</taxon>
        <taxon>Sporadotrichida</taxon>
        <taxon>Halteriidae</taxon>
        <taxon>Halteria</taxon>
    </lineage>
</organism>
<gene>
    <name evidence="3" type="ORF">FGO68_gene16630</name>
</gene>
<feature type="transmembrane region" description="Helical" evidence="2">
    <location>
        <begin position="141"/>
        <end position="158"/>
    </location>
</feature>
<evidence type="ECO:0008006" key="5">
    <source>
        <dbReference type="Google" id="ProtNLM"/>
    </source>
</evidence>
<accession>A0A8J8NHV5</accession>
<feature type="transmembrane region" description="Helical" evidence="2">
    <location>
        <begin position="117"/>
        <end position="134"/>
    </location>
</feature>
<keyword evidence="2" id="KW-0472">Membrane</keyword>
<dbReference type="InterPro" id="IPR000014">
    <property type="entry name" value="PAS"/>
</dbReference>
<dbReference type="NCBIfam" id="TIGR00229">
    <property type="entry name" value="sensory_box"/>
    <property type="match status" value="1"/>
</dbReference>
<proteinExistence type="predicted"/>
<protein>
    <recommendedName>
        <fullName evidence="5">PAS domain-containing protein</fullName>
    </recommendedName>
</protein>
<feature type="compositionally biased region" description="Basic and acidic residues" evidence="1">
    <location>
        <begin position="850"/>
        <end position="859"/>
    </location>
</feature>
<dbReference type="Proteomes" id="UP000785679">
    <property type="component" value="Unassembled WGS sequence"/>
</dbReference>
<evidence type="ECO:0000313" key="4">
    <source>
        <dbReference type="Proteomes" id="UP000785679"/>
    </source>
</evidence>
<name>A0A8J8NHV5_HALGN</name>
<feature type="region of interest" description="Disordered" evidence="1">
    <location>
        <begin position="1360"/>
        <end position="1398"/>
    </location>
</feature>
<keyword evidence="2" id="KW-1133">Transmembrane helix</keyword>
<feature type="region of interest" description="Disordered" evidence="1">
    <location>
        <begin position="1274"/>
        <end position="1344"/>
    </location>
</feature>